<feature type="transmembrane region" description="Helical" evidence="7">
    <location>
        <begin position="448"/>
        <end position="469"/>
    </location>
</feature>
<evidence type="ECO:0000256" key="2">
    <source>
        <dbReference type="ARBA" id="ARBA00007430"/>
    </source>
</evidence>
<feature type="transmembrane region" description="Helical" evidence="7">
    <location>
        <begin position="155"/>
        <end position="177"/>
    </location>
</feature>
<feature type="transmembrane region" description="Helical" evidence="7">
    <location>
        <begin position="183"/>
        <end position="204"/>
    </location>
</feature>
<dbReference type="AlphaFoldDB" id="A0A1F7J3L5"/>
<evidence type="ECO:0000313" key="8">
    <source>
        <dbReference type="EMBL" id="OGK50195.1"/>
    </source>
</evidence>
<evidence type="ECO:0000256" key="6">
    <source>
        <dbReference type="ARBA" id="ARBA00023136"/>
    </source>
</evidence>
<dbReference type="Pfam" id="PF13440">
    <property type="entry name" value="Polysacc_synt_3"/>
    <property type="match status" value="1"/>
</dbReference>
<evidence type="ECO:0000256" key="1">
    <source>
        <dbReference type="ARBA" id="ARBA00004651"/>
    </source>
</evidence>
<name>A0A1F7J3L5_9BACT</name>
<dbReference type="Proteomes" id="UP000178558">
    <property type="component" value="Unassembled WGS sequence"/>
</dbReference>
<keyword evidence="3" id="KW-1003">Cell membrane</keyword>
<proteinExistence type="inferred from homology"/>
<organism evidence="8 9">
    <name type="scientific">Candidatus Roizmanbacteria bacterium RIFCSPLOWO2_01_FULL_40_42</name>
    <dbReference type="NCBI Taxonomy" id="1802066"/>
    <lineage>
        <taxon>Bacteria</taxon>
        <taxon>Candidatus Roizmaniibacteriota</taxon>
    </lineage>
</organism>
<dbReference type="PANTHER" id="PTHR30250">
    <property type="entry name" value="PST FAMILY PREDICTED COLANIC ACID TRANSPORTER"/>
    <property type="match status" value="1"/>
</dbReference>
<evidence type="ECO:0000313" key="9">
    <source>
        <dbReference type="Proteomes" id="UP000178558"/>
    </source>
</evidence>
<reference evidence="8 9" key="1">
    <citation type="journal article" date="2016" name="Nat. Commun.">
        <title>Thousands of microbial genomes shed light on interconnected biogeochemical processes in an aquifer system.</title>
        <authorList>
            <person name="Anantharaman K."/>
            <person name="Brown C.T."/>
            <person name="Hug L.A."/>
            <person name="Sharon I."/>
            <person name="Castelle C.J."/>
            <person name="Probst A.J."/>
            <person name="Thomas B.C."/>
            <person name="Singh A."/>
            <person name="Wilkins M.J."/>
            <person name="Karaoz U."/>
            <person name="Brodie E.L."/>
            <person name="Williams K.H."/>
            <person name="Hubbard S.S."/>
            <person name="Banfield J.F."/>
        </authorList>
    </citation>
    <scope>NUCLEOTIDE SEQUENCE [LARGE SCALE GENOMIC DNA]</scope>
</reference>
<feature type="transmembrane region" description="Helical" evidence="7">
    <location>
        <begin position="388"/>
        <end position="409"/>
    </location>
</feature>
<comment type="similarity">
    <text evidence="2">Belongs to the polysaccharide synthase family.</text>
</comment>
<dbReference type="GO" id="GO:0005886">
    <property type="term" value="C:plasma membrane"/>
    <property type="evidence" value="ECO:0007669"/>
    <property type="project" value="UniProtKB-SubCell"/>
</dbReference>
<keyword evidence="4 7" id="KW-0812">Transmembrane</keyword>
<feature type="transmembrane region" description="Helical" evidence="7">
    <location>
        <begin position="49"/>
        <end position="75"/>
    </location>
</feature>
<feature type="transmembrane region" description="Helical" evidence="7">
    <location>
        <begin position="363"/>
        <end position="382"/>
    </location>
</feature>
<feature type="transmembrane region" description="Helical" evidence="7">
    <location>
        <begin position="331"/>
        <end position="351"/>
    </location>
</feature>
<feature type="transmembrane region" description="Helical" evidence="7">
    <location>
        <begin position="421"/>
        <end position="442"/>
    </location>
</feature>
<comment type="caution">
    <text evidence="8">The sequence shown here is derived from an EMBL/GenBank/DDBJ whole genome shotgun (WGS) entry which is preliminary data.</text>
</comment>
<evidence type="ECO:0000256" key="4">
    <source>
        <dbReference type="ARBA" id="ARBA00022692"/>
    </source>
</evidence>
<dbReference type="PANTHER" id="PTHR30250:SF10">
    <property type="entry name" value="LIPOPOLYSACCHARIDE BIOSYNTHESIS PROTEIN WZXC"/>
    <property type="match status" value="1"/>
</dbReference>
<evidence type="ECO:0000256" key="3">
    <source>
        <dbReference type="ARBA" id="ARBA00022475"/>
    </source>
</evidence>
<keyword evidence="5 7" id="KW-1133">Transmembrane helix</keyword>
<feature type="transmembrane region" description="Helical" evidence="7">
    <location>
        <begin position="296"/>
        <end position="319"/>
    </location>
</feature>
<feature type="transmembrane region" description="Helical" evidence="7">
    <location>
        <begin position="20"/>
        <end position="43"/>
    </location>
</feature>
<accession>A0A1F7J3L5</accession>
<evidence type="ECO:0000256" key="7">
    <source>
        <dbReference type="SAM" id="Phobius"/>
    </source>
</evidence>
<gene>
    <name evidence="8" type="ORF">A3B50_00205</name>
</gene>
<evidence type="ECO:0000256" key="5">
    <source>
        <dbReference type="ARBA" id="ARBA00022989"/>
    </source>
</evidence>
<sequence>MKEPQSQMSDIKRRSFISTLSLFFQSGYSAFLGLVANLILTILLSPKVFGIYITVLSIISFLNYFSDIGLAGALIQKKKISEDDLTTTFTVQQGLTLILVIIGFICTSFVQNFYQLPPDGALLYQVLLVAFFISSMKTIPSIFLERKIKFEKIVLVQIVENTVFYIAISAFAVLGYGLTSFTIAVFLRAITGLTLIYTLSFWMPKIGISVKSLKKLLSFGIPFQASSFLALFKDDLITLYLGKALGFEGLGYIGWAKKWADAPIRIVMDNVSKVLFPLMARYQDNKEKIRSIAEKILYYQTALIAPLLIGMIMTMKYVVDIIPNYQKWESAIPLFYIFALSSLILSFSAPFMNLFNALGKVKITFSFMIFFTVLTWVLTPFLTKNLGLLGFPIAHLIVSISFISVLLIAQRAYHFHFFGPVYKFFISSVVMAGVLFSLSLTVPPNTRLLLALFVSVGVFSYLFFITKVFGVNIKKETQSFLAKN</sequence>
<feature type="transmembrane region" description="Helical" evidence="7">
    <location>
        <begin position="95"/>
        <end position="116"/>
    </location>
</feature>
<dbReference type="EMBL" id="MGAQ01000020">
    <property type="protein sequence ID" value="OGK50195.1"/>
    <property type="molecule type" value="Genomic_DNA"/>
</dbReference>
<feature type="transmembrane region" description="Helical" evidence="7">
    <location>
        <begin position="122"/>
        <end position="143"/>
    </location>
</feature>
<comment type="subcellular location">
    <subcellularLocation>
        <location evidence="1">Cell membrane</location>
        <topology evidence="1">Multi-pass membrane protein</topology>
    </subcellularLocation>
</comment>
<protein>
    <submittedName>
        <fullName evidence="8">Uncharacterized protein</fullName>
    </submittedName>
</protein>
<keyword evidence="6 7" id="KW-0472">Membrane</keyword>
<dbReference type="InterPro" id="IPR050833">
    <property type="entry name" value="Poly_Biosynth_Transport"/>
</dbReference>